<proteinExistence type="predicted"/>
<evidence type="ECO:0000313" key="2">
    <source>
        <dbReference type="Proteomes" id="UP001160148"/>
    </source>
</evidence>
<dbReference type="EMBL" id="CARXXK010000062">
    <property type="protein sequence ID" value="CAI6369790.1"/>
    <property type="molecule type" value="Genomic_DNA"/>
</dbReference>
<dbReference type="Proteomes" id="UP001160148">
    <property type="component" value="Unassembled WGS sequence"/>
</dbReference>
<reference evidence="1 2" key="1">
    <citation type="submission" date="2023-01" db="EMBL/GenBank/DDBJ databases">
        <authorList>
            <person name="Whitehead M."/>
        </authorList>
    </citation>
    <scope>NUCLEOTIDE SEQUENCE [LARGE SCALE GENOMIC DNA]</scope>
</reference>
<gene>
    <name evidence="1" type="ORF">MEUPH1_LOCUS23986</name>
</gene>
<sequence length="107" mass="12513">MDKYDRFEANEKQTEDNCKGNIIYEKIYNKMVFIAISCKNESPIPNEMKNCRLGDIPNFLRIGEKLLYLRGTIGYYPPLSNTRAIGHYVGFAKRSNIYWEVPKLINN</sequence>
<dbReference type="AlphaFoldDB" id="A0AAV0XMV5"/>
<name>A0AAV0XMV5_9HEMI</name>
<evidence type="ECO:0000313" key="1">
    <source>
        <dbReference type="EMBL" id="CAI6369790.1"/>
    </source>
</evidence>
<keyword evidence="2" id="KW-1185">Reference proteome</keyword>
<protein>
    <submittedName>
        <fullName evidence="1">Uncharacterized protein</fullName>
    </submittedName>
</protein>
<comment type="caution">
    <text evidence="1">The sequence shown here is derived from an EMBL/GenBank/DDBJ whole genome shotgun (WGS) entry which is preliminary data.</text>
</comment>
<organism evidence="1 2">
    <name type="scientific">Macrosiphum euphorbiae</name>
    <name type="common">potato aphid</name>
    <dbReference type="NCBI Taxonomy" id="13131"/>
    <lineage>
        <taxon>Eukaryota</taxon>
        <taxon>Metazoa</taxon>
        <taxon>Ecdysozoa</taxon>
        <taxon>Arthropoda</taxon>
        <taxon>Hexapoda</taxon>
        <taxon>Insecta</taxon>
        <taxon>Pterygota</taxon>
        <taxon>Neoptera</taxon>
        <taxon>Paraneoptera</taxon>
        <taxon>Hemiptera</taxon>
        <taxon>Sternorrhyncha</taxon>
        <taxon>Aphidomorpha</taxon>
        <taxon>Aphidoidea</taxon>
        <taxon>Aphididae</taxon>
        <taxon>Macrosiphini</taxon>
        <taxon>Macrosiphum</taxon>
    </lineage>
</organism>
<accession>A0AAV0XMV5</accession>